<evidence type="ECO:0000313" key="1">
    <source>
        <dbReference type="EMBL" id="QHT19177.1"/>
    </source>
</evidence>
<accession>A0A6C0DR94</accession>
<reference evidence="1" key="1">
    <citation type="journal article" date="2020" name="Nature">
        <title>Giant virus diversity and host interactions through global metagenomics.</title>
        <authorList>
            <person name="Schulz F."/>
            <person name="Roux S."/>
            <person name="Paez-Espino D."/>
            <person name="Jungbluth S."/>
            <person name="Walsh D.A."/>
            <person name="Denef V.J."/>
            <person name="McMahon K.D."/>
            <person name="Konstantinidis K.T."/>
            <person name="Eloe-Fadrosh E.A."/>
            <person name="Kyrpides N.C."/>
            <person name="Woyke T."/>
        </authorList>
    </citation>
    <scope>NUCLEOTIDE SEQUENCE</scope>
    <source>
        <strain evidence="1">GVMAG-M-3300023174-57</strain>
    </source>
</reference>
<dbReference type="EMBL" id="MN739664">
    <property type="protein sequence ID" value="QHT19177.1"/>
    <property type="molecule type" value="Genomic_DNA"/>
</dbReference>
<dbReference type="AlphaFoldDB" id="A0A6C0DR94"/>
<sequence length="94" mass="11086">MSITSKDLIEMDTRKFAFLYNQSRLNLDVERIVLSVLEEQYLRKNRILVYKLESADSHDLVERLKGRLSVSSIYIEKDNLYVDWSLDAPVAFRT</sequence>
<organism evidence="1">
    <name type="scientific">viral metagenome</name>
    <dbReference type="NCBI Taxonomy" id="1070528"/>
    <lineage>
        <taxon>unclassified sequences</taxon>
        <taxon>metagenomes</taxon>
        <taxon>organismal metagenomes</taxon>
    </lineage>
</organism>
<protein>
    <submittedName>
        <fullName evidence="1">Uncharacterized protein</fullName>
    </submittedName>
</protein>
<proteinExistence type="predicted"/>
<name>A0A6C0DR94_9ZZZZ</name>